<name>A0A6J7S971_9ZZZZ</name>
<dbReference type="InterPro" id="IPR006137">
    <property type="entry name" value="NADH_UbQ_OxRdtase-like_20kDa"/>
</dbReference>
<feature type="domain" description="NADH:ubiquinone oxidoreductase-like 20kDa subunit" evidence="7">
    <location>
        <begin position="43"/>
        <end position="130"/>
    </location>
</feature>
<organism evidence="9">
    <name type="scientific">freshwater metagenome</name>
    <dbReference type="NCBI Taxonomy" id="449393"/>
    <lineage>
        <taxon>unclassified sequences</taxon>
        <taxon>metagenomes</taxon>
        <taxon>ecological metagenomes</taxon>
    </lineage>
</organism>
<keyword evidence="4" id="KW-0479">Metal-binding</keyword>
<keyword evidence="6" id="KW-0411">Iron-sulfur</keyword>
<dbReference type="Gene3D" id="3.40.50.12280">
    <property type="match status" value="1"/>
</dbReference>
<dbReference type="InterPro" id="IPR052375">
    <property type="entry name" value="Complex_I_20kDa-like"/>
</dbReference>
<gene>
    <name evidence="8" type="ORF">UFOPK3495_00852</name>
    <name evidence="9" type="ORF">UFOPK4237_00719</name>
</gene>
<dbReference type="EMBL" id="CAFBPZ010000038">
    <property type="protein sequence ID" value="CAB5037894.1"/>
    <property type="molecule type" value="Genomic_DNA"/>
</dbReference>
<protein>
    <submittedName>
        <fullName evidence="9">Unannotated protein</fullName>
    </submittedName>
</protein>
<evidence type="ECO:0000256" key="4">
    <source>
        <dbReference type="ARBA" id="ARBA00022723"/>
    </source>
</evidence>
<comment type="similarity">
    <text evidence="2">Belongs to the complex I 20 kDa subunit family.</text>
</comment>
<evidence type="ECO:0000256" key="6">
    <source>
        <dbReference type="ARBA" id="ARBA00023014"/>
    </source>
</evidence>
<evidence type="ECO:0000256" key="3">
    <source>
        <dbReference type="ARBA" id="ARBA00022485"/>
    </source>
</evidence>
<keyword evidence="5" id="KW-0408">Iron</keyword>
<sequence length="135" mass="14180">MGSGSVAYRVTRDLKIRVHVSELACCALEVGSAVTRGLLEVEDTSHESSRVEVMLISGTVTQLLAPLVVAQWDRIPEPKIAFAIGACASSGGPYWDAPTVMNGIQTLIPVSGFIAGCPPSPESIIESICQLVPTS</sequence>
<dbReference type="Pfam" id="PF01058">
    <property type="entry name" value="Oxidored_q6"/>
    <property type="match status" value="1"/>
</dbReference>
<dbReference type="PANTHER" id="PTHR42989">
    <property type="entry name" value="HYDROGENASE-4 COMPONENT I"/>
    <property type="match status" value="1"/>
</dbReference>
<evidence type="ECO:0000256" key="5">
    <source>
        <dbReference type="ARBA" id="ARBA00023004"/>
    </source>
</evidence>
<accession>A0A6J7S971</accession>
<evidence type="ECO:0000313" key="9">
    <source>
        <dbReference type="EMBL" id="CAB5037894.1"/>
    </source>
</evidence>
<evidence type="ECO:0000256" key="1">
    <source>
        <dbReference type="ARBA" id="ARBA00001966"/>
    </source>
</evidence>
<dbReference type="GO" id="GO:0051539">
    <property type="term" value="F:4 iron, 4 sulfur cluster binding"/>
    <property type="evidence" value="ECO:0007669"/>
    <property type="project" value="UniProtKB-KW"/>
</dbReference>
<reference evidence="9" key="1">
    <citation type="submission" date="2020-05" db="EMBL/GenBank/DDBJ databases">
        <authorList>
            <person name="Chiriac C."/>
            <person name="Salcher M."/>
            <person name="Ghai R."/>
            <person name="Kavagutti S V."/>
        </authorList>
    </citation>
    <scope>NUCLEOTIDE SEQUENCE</scope>
</reference>
<dbReference type="EMBL" id="CAFBMC010000038">
    <property type="protein sequence ID" value="CAB4898920.1"/>
    <property type="molecule type" value="Genomic_DNA"/>
</dbReference>
<evidence type="ECO:0000259" key="7">
    <source>
        <dbReference type="Pfam" id="PF01058"/>
    </source>
</evidence>
<dbReference type="AlphaFoldDB" id="A0A6J7S971"/>
<keyword evidence="3" id="KW-0004">4Fe-4S</keyword>
<proteinExistence type="inferred from homology"/>
<dbReference type="PANTHER" id="PTHR42989:SF1">
    <property type="entry name" value="FORMATE HYDROGENLYASE SUBUNIT 7-RELATED"/>
    <property type="match status" value="1"/>
</dbReference>
<dbReference type="SUPFAM" id="SSF56770">
    <property type="entry name" value="HydA/Nqo6-like"/>
    <property type="match status" value="1"/>
</dbReference>
<dbReference type="GO" id="GO:0046872">
    <property type="term" value="F:metal ion binding"/>
    <property type="evidence" value="ECO:0007669"/>
    <property type="project" value="UniProtKB-KW"/>
</dbReference>
<comment type="cofactor">
    <cofactor evidence="1">
        <name>[4Fe-4S] cluster</name>
        <dbReference type="ChEBI" id="CHEBI:49883"/>
    </cofactor>
</comment>
<evidence type="ECO:0000256" key="2">
    <source>
        <dbReference type="ARBA" id="ARBA00009173"/>
    </source>
</evidence>
<evidence type="ECO:0000313" key="8">
    <source>
        <dbReference type="EMBL" id="CAB4898920.1"/>
    </source>
</evidence>